<dbReference type="STRING" id="1448308.A0A2T2N8R1"/>
<dbReference type="EMBL" id="KZ678143">
    <property type="protein sequence ID" value="PSN61799.1"/>
    <property type="molecule type" value="Genomic_DNA"/>
</dbReference>
<reference evidence="1 2" key="1">
    <citation type="journal article" date="2018" name="Front. Microbiol.">
        <title>Genome-Wide Analysis of Corynespora cassiicola Leaf Fall Disease Putative Effectors.</title>
        <authorList>
            <person name="Lopez D."/>
            <person name="Ribeiro S."/>
            <person name="Label P."/>
            <person name="Fumanal B."/>
            <person name="Venisse J.S."/>
            <person name="Kohler A."/>
            <person name="de Oliveira R.R."/>
            <person name="Labutti K."/>
            <person name="Lipzen A."/>
            <person name="Lail K."/>
            <person name="Bauer D."/>
            <person name="Ohm R.A."/>
            <person name="Barry K.W."/>
            <person name="Spatafora J."/>
            <person name="Grigoriev I.V."/>
            <person name="Martin F.M."/>
            <person name="Pujade-Renaud V."/>
        </authorList>
    </citation>
    <scope>NUCLEOTIDE SEQUENCE [LARGE SCALE GENOMIC DNA]</scope>
    <source>
        <strain evidence="1 2">Philippines</strain>
    </source>
</reference>
<evidence type="ECO:0008006" key="3">
    <source>
        <dbReference type="Google" id="ProtNLM"/>
    </source>
</evidence>
<evidence type="ECO:0000313" key="1">
    <source>
        <dbReference type="EMBL" id="PSN61799.1"/>
    </source>
</evidence>
<dbReference type="PANTHER" id="PTHR47784">
    <property type="entry name" value="STEROL UPTAKE CONTROL PROTEIN 2"/>
    <property type="match status" value="1"/>
</dbReference>
<dbReference type="GO" id="GO:0001228">
    <property type="term" value="F:DNA-binding transcription activator activity, RNA polymerase II-specific"/>
    <property type="evidence" value="ECO:0007669"/>
    <property type="project" value="TreeGrafter"/>
</dbReference>
<proteinExistence type="predicted"/>
<dbReference type="OrthoDB" id="4937900at2759"/>
<sequence length="271" mass="30584">MSPQTILDLADGAPFLLLQILAMSARHLSILRPFQRDIYREQARTLQKSALLVYTSTVREVTPENCAALLVFSSVLAVQRLADAESAYESKTDVFLDRMRVFIDSMQGARLVARCAWPSLCQTKLGPILQTAQGYPKARKDSGKECEMLFSLIGNEDIDERCSKAYQEAIDLLQWCFDVAGTSKRQMGNTGIIFAWPATVSEKFVHLLESRTPEALIILAFYGRLLHQYQNVWFVGRTGERLIEHITTYLGPSWSSWLAWPSRSLASDPML</sequence>
<accession>A0A2T2N8R1</accession>
<organism evidence="1 2">
    <name type="scientific">Corynespora cassiicola Philippines</name>
    <dbReference type="NCBI Taxonomy" id="1448308"/>
    <lineage>
        <taxon>Eukaryota</taxon>
        <taxon>Fungi</taxon>
        <taxon>Dikarya</taxon>
        <taxon>Ascomycota</taxon>
        <taxon>Pezizomycotina</taxon>
        <taxon>Dothideomycetes</taxon>
        <taxon>Pleosporomycetidae</taxon>
        <taxon>Pleosporales</taxon>
        <taxon>Corynesporascaceae</taxon>
        <taxon>Corynespora</taxon>
    </lineage>
</organism>
<dbReference type="Proteomes" id="UP000240883">
    <property type="component" value="Unassembled WGS sequence"/>
</dbReference>
<protein>
    <recommendedName>
        <fullName evidence="3">C6 zinc finger domain-containing protein</fullName>
    </recommendedName>
</protein>
<gene>
    <name evidence="1" type="ORF">BS50DRAFT_503938</name>
</gene>
<dbReference type="PANTHER" id="PTHR47784:SF4">
    <property type="entry name" value="ZN(II)2CYS6 TRANSCRIPTION FACTOR (EUROFUNG)"/>
    <property type="match status" value="1"/>
</dbReference>
<evidence type="ECO:0000313" key="2">
    <source>
        <dbReference type="Proteomes" id="UP000240883"/>
    </source>
</evidence>
<keyword evidence="2" id="KW-1185">Reference proteome</keyword>
<name>A0A2T2N8R1_CORCC</name>
<dbReference type="InterPro" id="IPR053157">
    <property type="entry name" value="Sterol_Uptake_Regulator"/>
</dbReference>
<dbReference type="AlphaFoldDB" id="A0A2T2N8R1"/>